<protein>
    <submittedName>
        <fullName evidence="2">Uncharacterized protein</fullName>
    </submittedName>
</protein>
<feature type="region of interest" description="Disordered" evidence="1">
    <location>
        <begin position="100"/>
        <end position="167"/>
    </location>
</feature>
<name>I1D7L6_9PSEU</name>
<feature type="compositionally biased region" description="Acidic residues" evidence="1">
    <location>
        <begin position="139"/>
        <end position="151"/>
    </location>
</feature>
<evidence type="ECO:0000256" key="1">
    <source>
        <dbReference type="SAM" id="MobiDB-lite"/>
    </source>
</evidence>
<organism evidence="2 3">
    <name type="scientific">Saccharomonospora glauca K62</name>
    <dbReference type="NCBI Taxonomy" id="928724"/>
    <lineage>
        <taxon>Bacteria</taxon>
        <taxon>Bacillati</taxon>
        <taxon>Actinomycetota</taxon>
        <taxon>Actinomycetes</taxon>
        <taxon>Pseudonocardiales</taxon>
        <taxon>Pseudonocardiaceae</taxon>
        <taxon>Saccharomonospora</taxon>
    </lineage>
</organism>
<feature type="compositionally biased region" description="Low complexity" evidence="1">
    <location>
        <begin position="8"/>
        <end position="19"/>
    </location>
</feature>
<reference evidence="2 3" key="1">
    <citation type="submission" date="2011-09" db="EMBL/GenBank/DDBJ databases">
        <authorList>
            <consortium name="US DOE Joint Genome Institute (JGI-PGF)"/>
            <person name="Lucas S."/>
            <person name="Han J."/>
            <person name="Lapidus A."/>
            <person name="Cheng J.-F."/>
            <person name="Goodwin L."/>
            <person name="Pitluck S."/>
            <person name="Peters L."/>
            <person name="Land M.L."/>
            <person name="Hauser L."/>
            <person name="Brambilla E."/>
            <person name="Klenk H.-P."/>
            <person name="Woyke T.J."/>
        </authorList>
    </citation>
    <scope>NUCLEOTIDE SEQUENCE [LARGE SCALE GENOMIC DNA]</scope>
    <source>
        <strain evidence="2 3">K62</strain>
    </source>
</reference>
<dbReference type="Proteomes" id="UP000005087">
    <property type="component" value="Chromosome"/>
</dbReference>
<dbReference type="eggNOG" id="ENOG5034AH4">
    <property type="taxonomic scope" value="Bacteria"/>
</dbReference>
<dbReference type="HOGENOM" id="CLU_127128_0_0_11"/>
<proteinExistence type="predicted"/>
<feature type="compositionally biased region" description="Basic and acidic residues" evidence="1">
    <location>
        <begin position="100"/>
        <end position="112"/>
    </location>
</feature>
<dbReference type="EMBL" id="CM001484">
    <property type="protein sequence ID" value="EIF00941.1"/>
    <property type="molecule type" value="Genomic_DNA"/>
</dbReference>
<accession>I1D7L6</accession>
<sequence length="167" mass="18152">MPLPSFGRSRSANRAANSARRADRTKPAADEPATDDPELASYLAALSPESDLESTGSGRRFGEAQVYQLRLSLAASHQLKELATQLGTSPQALVQEWVMERLASEKAPHDAPRPGPQPPEPQPATQEPSAFPSRKPFPSDEDAEAVTEELFLDQHQWPSEAVSGRLN</sequence>
<keyword evidence="3" id="KW-1185">Reference proteome</keyword>
<evidence type="ECO:0000313" key="3">
    <source>
        <dbReference type="Proteomes" id="UP000005087"/>
    </source>
</evidence>
<feature type="compositionally biased region" description="Pro residues" evidence="1">
    <location>
        <begin position="113"/>
        <end position="122"/>
    </location>
</feature>
<dbReference type="STRING" id="928724.SacglDRAFT_04109"/>
<dbReference type="AlphaFoldDB" id="I1D7L6"/>
<evidence type="ECO:0000313" key="2">
    <source>
        <dbReference type="EMBL" id="EIF00941.1"/>
    </source>
</evidence>
<gene>
    <name evidence="2" type="ORF">SacglDRAFT_04109</name>
</gene>
<feature type="region of interest" description="Disordered" evidence="1">
    <location>
        <begin position="1"/>
        <end position="58"/>
    </location>
</feature>
<reference evidence="3" key="2">
    <citation type="submission" date="2012-01" db="EMBL/GenBank/DDBJ databases">
        <title>Noncontiguous Finished sequence of chromosome of Saccharomonospora glauca K62.</title>
        <authorList>
            <consortium name="US DOE Joint Genome Institute"/>
            <person name="Lucas S."/>
            <person name="Han J."/>
            <person name="Lapidus A."/>
            <person name="Cheng J.-F."/>
            <person name="Goodwin L."/>
            <person name="Pitluck S."/>
            <person name="Peters L."/>
            <person name="Mikhailova N."/>
            <person name="Held B."/>
            <person name="Detter J.C."/>
            <person name="Han C."/>
            <person name="Tapia R."/>
            <person name="Land M."/>
            <person name="Hauser L."/>
            <person name="Kyrpides N."/>
            <person name="Ivanova N."/>
            <person name="Pagani I."/>
            <person name="Brambilla E.-M."/>
            <person name="Klenk H.-P."/>
            <person name="Woyke T."/>
        </authorList>
    </citation>
    <scope>NUCLEOTIDE SEQUENCE [LARGE SCALE GENOMIC DNA]</scope>
    <source>
        <strain evidence="3">K62</strain>
    </source>
</reference>
<dbReference type="RefSeq" id="WP_005466795.1">
    <property type="nucleotide sequence ID" value="NZ_CM001484.1"/>
</dbReference>
<feature type="compositionally biased region" description="Basic and acidic residues" evidence="1">
    <location>
        <begin position="20"/>
        <end position="29"/>
    </location>
</feature>